<dbReference type="AlphaFoldDB" id="A0A640TAH9"/>
<evidence type="ECO:0000256" key="1">
    <source>
        <dbReference type="SAM" id="MobiDB-lite"/>
    </source>
</evidence>
<comment type="caution">
    <text evidence="2">The sequence shown here is derived from an EMBL/GenBank/DDBJ whole genome shotgun (WGS) entry which is preliminary data.</text>
</comment>
<keyword evidence="3" id="KW-1185">Reference proteome</keyword>
<feature type="region of interest" description="Disordered" evidence="1">
    <location>
        <begin position="8"/>
        <end position="30"/>
    </location>
</feature>
<name>A0A640TAH9_9ACTN</name>
<gene>
    <name evidence="2" type="ORF">Sgleb_75380</name>
</gene>
<dbReference type="Pfam" id="PF13671">
    <property type="entry name" value="AAA_33"/>
    <property type="match status" value="1"/>
</dbReference>
<sequence>MLGFQALATGSPQKGSARTMTSNAPVRVPPQGPWNDGGVVVITGIQAAGKSTVAQALAERLPRSVHLRGDTFRRNIVRGHLPMTPDAEKPAVAQLELRYRLTAHCADEYAQAGFTVIAQDILIGAYLAEMTGLIKTRPLAVVVLLPDPAAVEAREASRPKTAYGPDWTVPDLDQLMRADTPRDIGLWLDTSKQTVEETVDEIIGRAWTEGAVA</sequence>
<dbReference type="Gene3D" id="3.40.50.300">
    <property type="entry name" value="P-loop containing nucleotide triphosphate hydrolases"/>
    <property type="match status" value="1"/>
</dbReference>
<accession>A0A640TAH9</accession>
<dbReference type="EMBL" id="BLIO01000001">
    <property type="protein sequence ID" value="GFE19491.1"/>
    <property type="molecule type" value="Genomic_DNA"/>
</dbReference>
<dbReference type="Proteomes" id="UP000430079">
    <property type="component" value="Unassembled WGS sequence"/>
</dbReference>
<evidence type="ECO:0008006" key="4">
    <source>
        <dbReference type="Google" id="ProtNLM"/>
    </source>
</evidence>
<proteinExistence type="predicted"/>
<organism evidence="2 3">
    <name type="scientific">Streptomyces glebosus</name>
    <dbReference type="NCBI Taxonomy" id="249580"/>
    <lineage>
        <taxon>Bacteria</taxon>
        <taxon>Bacillati</taxon>
        <taxon>Actinomycetota</taxon>
        <taxon>Actinomycetes</taxon>
        <taxon>Kitasatosporales</taxon>
        <taxon>Streptomycetaceae</taxon>
        <taxon>Streptomyces</taxon>
    </lineage>
</organism>
<protein>
    <recommendedName>
        <fullName evidence="4">Phosphotransferase</fullName>
    </recommendedName>
</protein>
<evidence type="ECO:0000313" key="3">
    <source>
        <dbReference type="Proteomes" id="UP000430079"/>
    </source>
</evidence>
<evidence type="ECO:0000313" key="2">
    <source>
        <dbReference type="EMBL" id="GFE19491.1"/>
    </source>
</evidence>
<feature type="compositionally biased region" description="Polar residues" evidence="1">
    <location>
        <begin position="8"/>
        <end position="24"/>
    </location>
</feature>
<reference evidence="2 3" key="1">
    <citation type="submission" date="2019-12" db="EMBL/GenBank/DDBJ databases">
        <title>Whole genome shotgun sequence of Streptomyces hygroscopicus subsp. glebosus NBRC 13786.</title>
        <authorList>
            <person name="Ichikawa N."/>
            <person name="Kimura A."/>
            <person name="Kitahashi Y."/>
            <person name="Komaki H."/>
            <person name="Tamura T."/>
        </authorList>
    </citation>
    <scope>NUCLEOTIDE SEQUENCE [LARGE SCALE GENOMIC DNA]</scope>
    <source>
        <strain evidence="2 3">NBRC 13786</strain>
    </source>
</reference>
<dbReference type="SUPFAM" id="SSF52540">
    <property type="entry name" value="P-loop containing nucleoside triphosphate hydrolases"/>
    <property type="match status" value="1"/>
</dbReference>
<dbReference type="InterPro" id="IPR027417">
    <property type="entry name" value="P-loop_NTPase"/>
</dbReference>